<dbReference type="AlphaFoldDB" id="A0A521AYF9"/>
<dbReference type="EMBL" id="FXSZ01000001">
    <property type="protein sequence ID" value="SMO39864.1"/>
    <property type="molecule type" value="Genomic_DNA"/>
</dbReference>
<name>A0A521AYF9_9SPHI</name>
<accession>A0A521AYF9</accession>
<reference evidence="1 2" key="1">
    <citation type="submission" date="2017-05" db="EMBL/GenBank/DDBJ databases">
        <authorList>
            <person name="Varghese N."/>
            <person name="Submissions S."/>
        </authorList>
    </citation>
    <scope>NUCLEOTIDE SEQUENCE [LARGE SCALE GENOMIC DNA]</scope>
    <source>
        <strain evidence="1 2">DSM 21342</strain>
    </source>
</reference>
<gene>
    <name evidence="1" type="ORF">SAMN06265350_101518</name>
</gene>
<organism evidence="1 2">
    <name type="scientific">Solitalea koreensis</name>
    <dbReference type="NCBI Taxonomy" id="543615"/>
    <lineage>
        <taxon>Bacteria</taxon>
        <taxon>Pseudomonadati</taxon>
        <taxon>Bacteroidota</taxon>
        <taxon>Sphingobacteriia</taxon>
        <taxon>Sphingobacteriales</taxon>
        <taxon>Sphingobacteriaceae</taxon>
        <taxon>Solitalea</taxon>
    </lineage>
</organism>
<protein>
    <recommendedName>
        <fullName evidence="3">GYD domain-containing protein</fullName>
    </recommendedName>
</protein>
<sequence length="98" mass="10700">MRTLLRVTLDVTASNKAVTDGSLPKIIQSTIEKIKPEASYFLAVDGCRSCFMVFDLKDSSEIPGIAEPFFQSMNAKVDFSPVMNADDLQKGLAALANR</sequence>
<evidence type="ECO:0000313" key="2">
    <source>
        <dbReference type="Proteomes" id="UP000315971"/>
    </source>
</evidence>
<dbReference type="Proteomes" id="UP000315971">
    <property type="component" value="Unassembled WGS sequence"/>
</dbReference>
<dbReference type="OrthoDB" id="120749at2"/>
<proteinExistence type="predicted"/>
<dbReference type="RefSeq" id="WP_142601184.1">
    <property type="nucleotide sequence ID" value="NZ_FXSZ01000001.1"/>
</dbReference>
<evidence type="ECO:0008006" key="3">
    <source>
        <dbReference type="Google" id="ProtNLM"/>
    </source>
</evidence>
<keyword evidence="2" id="KW-1185">Reference proteome</keyword>
<evidence type="ECO:0000313" key="1">
    <source>
        <dbReference type="EMBL" id="SMO39864.1"/>
    </source>
</evidence>